<gene>
    <name evidence="2" type="ORF">pgond44_14023</name>
</gene>
<keyword evidence="3" id="KW-1185">Reference proteome</keyword>
<feature type="transmembrane region" description="Helical" evidence="1">
    <location>
        <begin position="31"/>
        <end position="52"/>
    </location>
</feature>
<accession>N1WS38</accession>
<dbReference type="Proteomes" id="UP000012317">
    <property type="component" value="Unassembled WGS sequence"/>
</dbReference>
<reference evidence="2 3" key="1">
    <citation type="journal article" date="2014" name="Genome Biol. Evol.">
        <title>Extensive gene acquisition in the extremely psychrophilic bacterial species Psychroflexus torquis and the link to sea-ice ecosystem specialism.</title>
        <authorList>
            <person name="Feng S."/>
            <person name="Powell S.M."/>
            <person name="Wilson R."/>
            <person name="Bowman J.P."/>
        </authorList>
    </citation>
    <scope>NUCLEOTIDE SEQUENCE [LARGE SCALE GENOMIC DNA]</scope>
    <source>
        <strain evidence="2 3">ACAM 44</strain>
    </source>
</reference>
<name>N1WS38_9FLAO</name>
<dbReference type="RefSeq" id="WP_003444296.1">
    <property type="nucleotide sequence ID" value="NZ_APLF01000021.1"/>
</dbReference>
<protein>
    <submittedName>
        <fullName evidence="2">Uncharacterized protein</fullName>
    </submittedName>
</protein>
<dbReference type="EMBL" id="APLF01000021">
    <property type="protein sequence ID" value="EMY80027.1"/>
    <property type="molecule type" value="Genomic_DNA"/>
</dbReference>
<keyword evidence="1" id="KW-0472">Membrane</keyword>
<evidence type="ECO:0000313" key="2">
    <source>
        <dbReference type="EMBL" id="EMY80027.1"/>
    </source>
</evidence>
<evidence type="ECO:0000313" key="3">
    <source>
        <dbReference type="Proteomes" id="UP000012317"/>
    </source>
</evidence>
<dbReference type="AlphaFoldDB" id="N1WS38"/>
<keyword evidence="1" id="KW-1133">Transmembrane helix</keyword>
<evidence type="ECO:0000256" key="1">
    <source>
        <dbReference type="SAM" id="Phobius"/>
    </source>
</evidence>
<sequence length="55" mass="6530">MKEGKEDLEFVKEEKDKKRNYLFQKNKLTKVGFYIILIVIVVSFLVFIITSADLF</sequence>
<comment type="caution">
    <text evidence="2">The sequence shown here is derived from an EMBL/GenBank/DDBJ whole genome shotgun (WGS) entry which is preliminary data.</text>
</comment>
<organism evidence="2 3">
    <name type="scientific">Psychroflexus gondwanensis ACAM 44</name>
    <dbReference type="NCBI Taxonomy" id="1189619"/>
    <lineage>
        <taxon>Bacteria</taxon>
        <taxon>Pseudomonadati</taxon>
        <taxon>Bacteroidota</taxon>
        <taxon>Flavobacteriia</taxon>
        <taxon>Flavobacteriales</taxon>
        <taxon>Flavobacteriaceae</taxon>
        <taxon>Psychroflexus</taxon>
    </lineage>
</organism>
<keyword evidence="1" id="KW-0812">Transmembrane</keyword>
<proteinExistence type="predicted"/>